<feature type="region of interest" description="Disordered" evidence="1">
    <location>
        <begin position="1140"/>
        <end position="1174"/>
    </location>
</feature>
<dbReference type="InterPro" id="IPR022038">
    <property type="entry name" value="Ig-like_bact"/>
</dbReference>
<dbReference type="InterPro" id="IPR023296">
    <property type="entry name" value="Glyco_hydro_beta-prop_sf"/>
</dbReference>
<organism evidence="3 4">
    <name type="scientific">Bifidobacterium goeldii</name>
    <dbReference type="NCBI Taxonomy" id="2306975"/>
    <lineage>
        <taxon>Bacteria</taxon>
        <taxon>Bacillati</taxon>
        <taxon>Actinomycetota</taxon>
        <taxon>Actinomycetes</taxon>
        <taxon>Bifidobacteriales</taxon>
        <taxon>Bifidobacteriaceae</taxon>
        <taxon>Bifidobacterium</taxon>
    </lineage>
</organism>
<dbReference type="SUPFAM" id="SSF49785">
    <property type="entry name" value="Galactose-binding domain-like"/>
    <property type="match status" value="1"/>
</dbReference>
<dbReference type="Pfam" id="PF07523">
    <property type="entry name" value="Big_3"/>
    <property type="match status" value="1"/>
</dbReference>
<dbReference type="InterPro" id="IPR000421">
    <property type="entry name" value="FA58C"/>
</dbReference>
<comment type="caution">
    <text evidence="3">The sequence shown here is derived from an EMBL/GenBank/DDBJ whole genome shotgun (WGS) entry which is preliminary data.</text>
</comment>
<feature type="compositionally biased region" description="Gly residues" evidence="1">
    <location>
        <begin position="1153"/>
        <end position="1164"/>
    </location>
</feature>
<dbReference type="Pfam" id="PF18885">
    <property type="entry name" value="DUF5648"/>
    <property type="match status" value="1"/>
</dbReference>
<dbReference type="InterPro" id="IPR008979">
    <property type="entry name" value="Galactose-bd-like_sf"/>
</dbReference>
<feature type="domain" description="F5/8 type C" evidence="2">
    <location>
        <begin position="907"/>
        <end position="1065"/>
    </location>
</feature>
<reference evidence="3 4" key="1">
    <citation type="submission" date="2018-09" db="EMBL/GenBank/DDBJ databases">
        <title>Characterization of the phylogenetic diversity of five novel species belonging to the genus Bifidobacterium.</title>
        <authorList>
            <person name="Lugli G.A."/>
            <person name="Duranti S."/>
            <person name="Milani C."/>
        </authorList>
    </citation>
    <scope>NUCLEOTIDE SEQUENCE [LARGE SCALE GENOMIC DNA]</scope>
    <source>
        <strain evidence="3 4">2034B</strain>
    </source>
</reference>
<dbReference type="PROSITE" id="PS50022">
    <property type="entry name" value="FA58C_3"/>
    <property type="match status" value="1"/>
</dbReference>
<proteinExistence type="predicted"/>
<evidence type="ECO:0000256" key="1">
    <source>
        <dbReference type="SAM" id="MobiDB-lite"/>
    </source>
</evidence>
<dbReference type="InterPro" id="IPR043708">
    <property type="entry name" value="DUF5648"/>
</dbReference>
<dbReference type="SUPFAM" id="SSF75005">
    <property type="entry name" value="Arabinanase/levansucrase/invertase"/>
    <property type="match status" value="1"/>
</dbReference>
<name>A0A430FNC7_9BIFI</name>
<dbReference type="PANTHER" id="PTHR22925:SF3">
    <property type="entry name" value="GLYCOSYL HYDROLASE FAMILY PROTEIN 43"/>
    <property type="match status" value="1"/>
</dbReference>
<dbReference type="Gene3D" id="2.60.40.3630">
    <property type="match status" value="1"/>
</dbReference>
<protein>
    <submittedName>
        <fullName evidence="3">Bacterial Ig-like domain (Group 3)</fullName>
    </submittedName>
</protein>
<keyword evidence="4" id="KW-1185">Reference proteome</keyword>
<dbReference type="Gene3D" id="1.20.1270.70">
    <property type="entry name" value="Designed single chain three-helix bundle"/>
    <property type="match status" value="1"/>
</dbReference>
<evidence type="ECO:0000313" key="4">
    <source>
        <dbReference type="Proteomes" id="UP000287533"/>
    </source>
</evidence>
<dbReference type="EMBL" id="QXGL01000001">
    <property type="protein sequence ID" value="RSX54335.1"/>
    <property type="molecule type" value="Genomic_DNA"/>
</dbReference>
<dbReference type="Pfam" id="PF07554">
    <property type="entry name" value="FIVAR"/>
    <property type="match status" value="1"/>
</dbReference>
<evidence type="ECO:0000259" key="2">
    <source>
        <dbReference type="PROSITE" id="PS50022"/>
    </source>
</evidence>
<sequence length="1310" mass="139969">MNLVKKIARRIGATTSSQKAVESARSSTQGRLHAVIAATAATATMISLGLAGTSAAAAGVDYLPTIDQVPTYSAFQPTTDPGANASNYFQPYWYAKNANDNGGTHIQAHGGQVVKVGDAYYWYGEDRSNGYDNSPGVHAYMSTDLYNWTDLGVALRAVTSKAQLTDTTNPDFAYFNQAYGLTKSDGTVDTDKADAIFPYLNTNPDQDGDGKVDSVQGIFERPKIIYNKATKKYVLWWHSDGSTSPGGSNYARALAGVAVSDNPAGPFTMIGAYRLPNQNNWKQAAGNPSWGENGDSRDMTVFVDPKDDSAYVLYSSEANQTLYIAKLNDEYTNVVKTTTVDQSEDEKQYSADGQYPYILADGTADAPVRGVDFQIVKQNGSLEAPAVFQYDGRYNIIASGATGWSPNKQTYYTSDSMLGSWIRGVESDDAHENTWYNSMPEGADGLLSVDDSRGTTFGSQSASVLAVDQAKGHFIYLGDRWDAGKADSTYVWLPLTIGENGTIEMHNPAQEGETNGWTLDYWDNHGSAKGTVINWKVNDDLPDAVDTGGTITLPSEVEVTEGTGASAVVTTQSVSWNVQGGTAVTAKASTKAKADTSSNVYEFNVPGTYTITGTLAEDDNFNAGRTFRRSITVSCNTPVANGWKESHWKGGSACTVGSANGTYDFSITANADKGVWTDRNEGSTIYQPDVLETGESLQTIVQPIDLGGNGDPRAGLIVRNGLADANGGKGYATLLASPSGIYMQYDSNSDGYIDKETTHVGSGFTNGVQLKIERTAADTITGYYRDAESDEWTKVADVTLTGADATGLDAGVFATSNSNVGPFTVSFDGTAFASQTAAIQSIAAAGPSSTIVQGADINPEDVTVTATLVNGKTRVLDSSEYTVEGFDATKLGEQTITVKLVADNSVTAKVKVTVESNLARLYCSAAAASKYEPASNWAAASLPSLTCDNDPATNWSNWGTGDTDPWLSYTFDKAHKLGELTFTVDQAKGEAAPKSFTVSYLGDDGSTWVDATDEQLPAVTVDTTAGASTTADLSKLPATKGVRLNLTYADGNDYAKVAEVKIAEREGADPDPEPDKELAEAKKALNDEIAAVEAEGLKEDSYTADSWAAYAKALASAKEIAAKSDASLDEVNSALNTLTTARKGLEKKPSTGGNTGGNTGGSTGGETTPSEPDQTVETVNVYRLYNPNSGLHHYTTSAYERDVLVKAGWNSEGVAFKQPTKGTPVYRLYNPNNGNHHWTASKAEYDTRVAEGWHGENIAWYQADDGDVTVWRAYNPRNGEHLYTASEYEYQVVTTQQGWQAEEVAWKTVK</sequence>
<dbReference type="OrthoDB" id="3222712at2"/>
<dbReference type="Pfam" id="PF00754">
    <property type="entry name" value="F5_F8_type_C"/>
    <property type="match status" value="1"/>
</dbReference>
<dbReference type="PANTHER" id="PTHR22925">
    <property type="entry name" value="GLYCOSYL HYDROLASE 43 FAMILY MEMBER"/>
    <property type="match status" value="1"/>
</dbReference>
<gene>
    <name evidence="3" type="ORF">D2E25_0643</name>
</gene>
<evidence type="ECO:0000313" key="3">
    <source>
        <dbReference type="EMBL" id="RSX54335.1"/>
    </source>
</evidence>
<dbReference type="CDD" id="cd18825">
    <property type="entry name" value="GH43_CtGH43-like"/>
    <property type="match status" value="1"/>
</dbReference>
<dbReference type="Gene3D" id="2.115.10.20">
    <property type="entry name" value="Glycosyl hydrolase domain, family 43"/>
    <property type="match status" value="1"/>
</dbReference>
<dbReference type="Proteomes" id="UP000287533">
    <property type="component" value="Unassembled WGS sequence"/>
</dbReference>
<dbReference type="Gene3D" id="2.60.120.260">
    <property type="entry name" value="Galactose-binding domain-like"/>
    <property type="match status" value="1"/>
</dbReference>
<accession>A0A430FNC7</accession>